<reference evidence="3" key="1">
    <citation type="submission" date="2023-08" db="EMBL/GenBank/DDBJ databases">
        <title>Black Yeasts Isolated from many extreme environments.</title>
        <authorList>
            <person name="Coleine C."/>
            <person name="Stajich J.E."/>
            <person name="Selbmann L."/>
        </authorList>
    </citation>
    <scope>NUCLEOTIDE SEQUENCE</scope>
    <source>
        <strain evidence="3">CCFEE 5401</strain>
    </source>
</reference>
<feature type="chain" id="PRO_5042903166" evidence="2">
    <location>
        <begin position="21"/>
        <end position="311"/>
    </location>
</feature>
<evidence type="ECO:0000256" key="1">
    <source>
        <dbReference type="SAM" id="MobiDB-lite"/>
    </source>
</evidence>
<dbReference type="AlphaFoldDB" id="A0AAN7YUM4"/>
<accession>A0AAN7YUM4</accession>
<dbReference type="EMBL" id="JAVRRL010000001">
    <property type="protein sequence ID" value="KAK5118901.1"/>
    <property type="molecule type" value="Genomic_DNA"/>
</dbReference>
<feature type="compositionally biased region" description="Low complexity" evidence="1">
    <location>
        <begin position="277"/>
        <end position="287"/>
    </location>
</feature>
<name>A0AAN7YUM4_9PEZI</name>
<sequence>MHNSNILTLALAATTTTTTASLLPRQPEANCTDPSSYECQQSQTNYLVSVCLPDNSTGFPDLNAPCNQVSAITAQCVYGAAGLGVFTGDSSAYTSLDNEQDIPMLSNDTQRACVCESQFFSALQGCNDCYKAHGGSIDGSGPGTGALDPVFLASASSSYCAVSNTPTVGFADVLYGYATGNFASAMATEMASVTSVFSDPAGNQTAVSVYFTPSVTGSGAWVVAQATETAGSNNGTTAASGSSNSGPSLATSNGQIVATQAAASSTAGRSGGGTASGSGAAASTTAGNGAGKQEAAALAGVLVLVGFVAML</sequence>
<feature type="signal peptide" evidence="2">
    <location>
        <begin position="1"/>
        <end position="20"/>
    </location>
</feature>
<evidence type="ECO:0000313" key="3">
    <source>
        <dbReference type="EMBL" id="KAK5118901.1"/>
    </source>
</evidence>
<evidence type="ECO:0000256" key="2">
    <source>
        <dbReference type="SAM" id="SignalP"/>
    </source>
</evidence>
<keyword evidence="2" id="KW-0732">Signal</keyword>
<gene>
    <name evidence="3" type="ORF">LTR62_000112</name>
</gene>
<protein>
    <submittedName>
        <fullName evidence="3">Uncharacterized protein</fullName>
    </submittedName>
</protein>
<proteinExistence type="predicted"/>
<feature type="region of interest" description="Disordered" evidence="1">
    <location>
        <begin position="232"/>
        <end position="251"/>
    </location>
</feature>
<feature type="region of interest" description="Disordered" evidence="1">
    <location>
        <begin position="261"/>
        <end position="287"/>
    </location>
</feature>
<dbReference type="Proteomes" id="UP001310890">
    <property type="component" value="Unassembled WGS sequence"/>
</dbReference>
<evidence type="ECO:0000313" key="4">
    <source>
        <dbReference type="Proteomes" id="UP001310890"/>
    </source>
</evidence>
<comment type="caution">
    <text evidence="3">The sequence shown here is derived from an EMBL/GenBank/DDBJ whole genome shotgun (WGS) entry which is preliminary data.</text>
</comment>
<organism evidence="3 4">
    <name type="scientific">Meristemomyces frigidus</name>
    <dbReference type="NCBI Taxonomy" id="1508187"/>
    <lineage>
        <taxon>Eukaryota</taxon>
        <taxon>Fungi</taxon>
        <taxon>Dikarya</taxon>
        <taxon>Ascomycota</taxon>
        <taxon>Pezizomycotina</taxon>
        <taxon>Dothideomycetes</taxon>
        <taxon>Dothideomycetidae</taxon>
        <taxon>Mycosphaerellales</taxon>
        <taxon>Teratosphaeriaceae</taxon>
        <taxon>Meristemomyces</taxon>
    </lineage>
</organism>